<organism evidence="2 3">
    <name type="scientific">Fusibacter ferrireducens</name>
    <dbReference type="NCBI Taxonomy" id="2785058"/>
    <lineage>
        <taxon>Bacteria</taxon>
        <taxon>Bacillati</taxon>
        <taxon>Bacillota</taxon>
        <taxon>Clostridia</taxon>
        <taxon>Eubacteriales</taxon>
        <taxon>Eubacteriales Family XII. Incertae Sedis</taxon>
        <taxon>Fusibacter</taxon>
    </lineage>
</organism>
<reference evidence="2 3" key="1">
    <citation type="submission" date="2020-11" db="EMBL/GenBank/DDBJ databases">
        <title>Fusibacter basophilias sp. nov.</title>
        <authorList>
            <person name="Qiu D."/>
        </authorList>
    </citation>
    <scope>NUCLEOTIDE SEQUENCE [LARGE SCALE GENOMIC DNA]</scope>
    <source>
        <strain evidence="2 3">Q10-2</strain>
    </source>
</reference>
<dbReference type="EMBL" id="JADKNH010000002">
    <property type="protein sequence ID" value="MBF4692224.1"/>
    <property type="molecule type" value="Genomic_DNA"/>
</dbReference>
<dbReference type="Gene3D" id="2.40.370.10">
    <property type="entry name" value="AttH-like domain"/>
    <property type="match status" value="1"/>
</dbReference>
<evidence type="ECO:0000313" key="2">
    <source>
        <dbReference type="EMBL" id="MBF4692224.1"/>
    </source>
</evidence>
<accession>A0ABR9ZRF6</accession>
<dbReference type="InterPro" id="IPR023374">
    <property type="entry name" value="AttH-like_dom_sf"/>
</dbReference>
<name>A0ABR9ZRF6_9FIRM</name>
<sequence length="188" mass="20954">MQSYEYGFVNMKVTGIVTIDNTSYEITDGHAWFDRQYGHINKKNEPPKFLPGKASWLWLGIDNLKDNRGAASFGDLYNPGERLCFATFLHEDGTEVNVEADITYDNIWTSKKTGFSYPGTIVIDVLKEDFHVTLTSLGTEDVEFVVEGENKGLSGCQCLFQAMGTYKGNPINHVCNVETIGDLCGEDS</sequence>
<evidence type="ECO:0000313" key="3">
    <source>
        <dbReference type="Proteomes" id="UP000614200"/>
    </source>
</evidence>
<keyword evidence="3" id="KW-1185">Reference proteome</keyword>
<proteinExistence type="predicted"/>
<dbReference type="SUPFAM" id="SSF159245">
    <property type="entry name" value="AttH-like"/>
    <property type="match status" value="1"/>
</dbReference>
<comment type="caution">
    <text evidence="2">The sequence shown here is derived from an EMBL/GenBank/DDBJ whole genome shotgun (WGS) entry which is preliminary data.</text>
</comment>
<protein>
    <recommendedName>
        <fullName evidence="1">AttH domain-containing protein</fullName>
    </recommendedName>
</protein>
<dbReference type="InterPro" id="IPR010791">
    <property type="entry name" value="AttH_dom"/>
</dbReference>
<gene>
    <name evidence="2" type="ORF">ISU02_03810</name>
</gene>
<dbReference type="RefSeq" id="WP_194700464.1">
    <property type="nucleotide sequence ID" value="NZ_JADKNH010000002.1"/>
</dbReference>
<evidence type="ECO:0000259" key="1">
    <source>
        <dbReference type="Pfam" id="PF07143"/>
    </source>
</evidence>
<dbReference type="Pfam" id="PF07143">
    <property type="entry name" value="CrtC"/>
    <property type="match status" value="1"/>
</dbReference>
<feature type="domain" description="AttH" evidence="1">
    <location>
        <begin position="2"/>
        <end position="38"/>
    </location>
</feature>
<dbReference type="Proteomes" id="UP000614200">
    <property type="component" value="Unassembled WGS sequence"/>
</dbReference>